<evidence type="ECO:0000256" key="1">
    <source>
        <dbReference type="SAM" id="SignalP"/>
    </source>
</evidence>
<keyword evidence="3" id="KW-1185">Reference proteome</keyword>
<organism evidence="2 3">
    <name type="scientific">Rhodococcoides kyotonense</name>
    <dbReference type="NCBI Taxonomy" id="398843"/>
    <lineage>
        <taxon>Bacteria</taxon>
        <taxon>Bacillati</taxon>
        <taxon>Actinomycetota</taxon>
        <taxon>Actinomycetes</taxon>
        <taxon>Mycobacteriales</taxon>
        <taxon>Nocardiaceae</taxon>
        <taxon>Rhodococcoides</taxon>
    </lineage>
</organism>
<dbReference type="EMBL" id="FZOW01000030">
    <property type="protein sequence ID" value="SNT50164.1"/>
    <property type="molecule type" value="Genomic_DNA"/>
</dbReference>
<keyword evidence="1" id="KW-0732">Signal</keyword>
<evidence type="ECO:0000313" key="2">
    <source>
        <dbReference type="EMBL" id="SNT50164.1"/>
    </source>
</evidence>
<sequence length="182" mass="19260">MGGRRRIIATVAALTATMPGIASCSLTGDVAVDSTSCSTPATAPYTHYVDTETRPPWATNWAPPIQGASGGVEATDGEGSDDTLFRLTFECAGLTDLHWIDHTDTDRRHQQAEVVVGVQRYLYRTANVPSDGSGFVIAVAIQRASDTSARFGVLALHVHGEFSPVPPDGADVVQSLRSHGLL</sequence>
<feature type="signal peptide" evidence="1">
    <location>
        <begin position="1"/>
        <end position="22"/>
    </location>
</feature>
<feature type="chain" id="PRO_5039412311" description="Lipoprotein" evidence="1">
    <location>
        <begin position="23"/>
        <end position="182"/>
    </location>
</feature>
<name>A0A239N6U9_9NOCA</name>
<reference evidence="3" key="1">
    <citation type="submission" date="2017-06" db="EMBL/GenBank/DDBJ databases">
        <authorList>
            <person name="Varghese N."/>
            <person name="Submissions S."/>
        </authorList>
    </citation>
    <scope>NUCLEOTIDE SEQUENCE [LARGE SCALE GENOMIC DNA]</scope>
    <source>
        <strain evidence="3">JCM 23211</strain>
    </source>
</reference>
<evidence type="ECO:0008006" key="4">
    <source>
        <dbReference type="Google" id="ProtNLM"/>
    </source>
</evidence>
<dbReference type="Proteomes" id="UP000198327">
    <property type="component" value="Unassembled WGS sequence"/>
</dbReference>
<accession>A0A239N6U9</accession>
<evidence type="ECO:0000313" key="3">
    <source>
        <dbReference type="Proteomes" id="UP000198327"/>
    </source>
</evidence>
<proteinExistence type="predicted"/>
<gene>
    <name evidence="2" type="ORF">SAMN05421642_1308</name>
</gene>
<protein>
    <recommendedName>
        <fullName evidence="4">Lipoprotein</fullName>
    </recommendedName>
</protein>
<dbReference type="PROSITE" id="PS51257">
    <property type="entry name" value="PROKAR_LIPOPROTEIN"/>
    <property type="match status" value="1"/>
</dbReference>
<dbReference type="AlphaFoldDB" id="A0A239N6U9"/>